<feature type="chain" id="PRO_5043046856" evidence="1">
    <location>
        <begin position="20"/>
        <end position="139"/>
    </location>
</feature>
<protein>
    <submittedName>
        <fullName evidence="2">Uncharacterized protein</fullName>
    </submittedName>
</protein>
<name>A0AAN7P8Z4_9COLE</name>
<accession>A0AAN7P8Z4</accession>
<evidence type="ECO:0000256" key="1">
    <source>
        <dbReference type="SAM" id="SignalP"/>
    </source>
</evidence>
<feature type="signal peptide" evidence="1">
    <location>
        <begin position="1"/>
        <end position="19"/>
    </location>
</feature>
<proteinExistence type="predicted"/>
<dbReference type="AlphaFoldDB" id="A0AAN7P8Z4"/>
<evidence type="ECO:0000313" key="3">
    <source>
        <dbReference type="Proteomes" id="UP001353858"/>
    </source>
</evidence>
<comment type="caution">
    <text evidence="2">The sequence shown here is derived from an EMBL/GenBank/DDBJ whole genome shotgun (WGS) entry which is preliminary data.</text>
</comment>
<sequence length="139" mass="15917">MTRDLLWSVFSMSMSILWSKVFVGGKQLILPVRQTTVNPSNVHCSNCRSDDLIQKMMQSIELLSHDVKYHIQLSQLNRNIVSNDLPHNPALEQLPVYTVEQLLKFNESLQDKQVMAATCTSLQVVGGERCCRHNLKNYE</sequence>
<keyword evidence="1" id="KW-0732">Signal</keyword>
<reference evidence="3" key="1">
    <citation type="submission" date="2023-01" db="EMBL/GenBank/DDBJ databases">
        <title>Key to firefly adult light organ development and bioluminescence: homeobox transcription factors regulate luciferase expression and transportation to peroxisome.</title>
        <authorList>
            <person name="Fu X."/>
        </authorList>
    </citation>
    <scope>NUCLEOTIDE SEQUENCE [LARGE SCALE GENOMIC DNA]</scope>
</reference>
<keyword evidence="3" id="KW-1185">Reference proteome</keyword>
<dbReference type="Proteomes" id="UP001353858">
    <property type="component" value="Unassembled WGS sequence"/>
</dbReference>
<evidence type="ECO:0000313" key="2">
    <source>
        <dbReference type="EMBL" id="KAK4877101.1"/>
    </source>
</evidence>
<gene>
    <name evidence="2" type="ORF">RN001_009607</name>
</gene>
<dbReference type="EMBL" id="JARPUR010000004">
    <property type="protein sequence ID" value="KAK4877101.1"/>
    <property type="molecule type" value="Genomic_DNA"/>
</dbReference>
<organism evidence="2 3">
    <name type="scientific">Aquatica leii</name>
    <dbReference type="NCBI Taxonomy" id="1421715"/>
    <lineage>
        <taxon>Eukaryota</taxon>
        <taxon>Metazoa</taxon>
        <taxon>Ecdysozoa</taxon>
        <taxon>Arthropoda</taxon>
        <taxon>Hexapoda</taxon>
        <taxon>Insecta</taxon>
        <taxon>Pterygota</taxon>
        <taxon>Neoptera</taxon>
        <taxon>Endopterygota</taxon>
        <taxon>Coleoptera</taxon>
        <taxon>Polyphaga</taxon>
        <taxon>Elateriformia</taxon>
        <taxon>Elateroidea</taxon>
        <taxon>Lampyridae</taxon>
        <taxon>Luciolinae</taxon>
        <taxon>Aquatica</taxon>
    </lineage>
</organism>